<evidence type="ECO:0000256" key="1">
    <source>
        <dbReference type="SAM" id="MobiDB-lite"/>
    </source>
</evidence>
<accession>A0A8W8IYD8</accession>
<feature type="region of interest" description="Disordered" evidence="1">
    <location>
        <begin position="169"/>
        <end position="223"/>
    </location>
</feature>
<feature type="region of interest" description="Disordered" evidence="1">
    <location>
        <begin position="594"/>
        <end position="614"/>
    </location>
</feature>
<proteinExistence type="predicted"/>
<evidence type="ECO:0000256" key="2">
    <source>
        <dbReference type="SAM" id="Phobius"/>
    </source>
</evidence>
<keyword evidence="2" id="KW-0812">Transmembrane</keyword>
<keyword evidence="5" id="KW-1185">Reference proteome</keyword>
<keyword evidence="2" id="KW-0472">Membrane</keyword>
<dbReference type="AlphaFoldDB" id="A0A8W8IYD8"/>
<evidence type="ECO:0000313" key="4">
    <source>
        <dbReference type="EnsemblMetazoa" id="G15945.1:cds"/>
    </source>
</evidence>
<dbReference type="InterPro" id="IPR000082">
    <property type="entry name" value="SEA_dom"/>
</dbReference>
<sequence length="935" mass="104245">MTIYPNGTNYYYFDNIEKYERTVGTSFTFGIKNVSCSDKDEYTFTVDVGDGGRCSKAASLDIKTKPGKPTLVVDYSWTEGTNKGTHYCIGDVGNPPGTMALEIKNGETSYQQTSGSPFYSNEIRITPLPENTCFEDGTKPYPEDTQFNKSERQLNQKMFDEEPMFDNTTEKHQNDVKAPSRLQSSVYPGKSRKRDYKTSQRPPLKDSLQQSGRNGHHGYTSSNETIDKCTSVIYGHGDKFRTHSEFDRSSVISERSDGFLNDFELQPWMDKITSGTFRKEYFDNNLLRPTLQHDSSISLQNVRRIGCIENRSVETQTQDPYTNEERNDKKTIKTGLVVILGILLIACIAGVLTWFLAKKGDDEFSVKYYIVCGEMALEHEFYPELSNSSSKKFKDLVIQFCGAITEALGKNNTEYGHLYRHCDVTKFMNGSIVAQYKLYYQYDEIPITKEKVYQDLKDSLTDIDSSLANFSDFVIIKASVSFLVEVQTFQTDPLVTGVPLITQATATTVTERKTTAMSSNLTTLLTESTTTALTTEYTTESIPTTLASEITTESDLSTFTTEDTTEDTQSSLITEVPTKDTTYTHSTEARIETSQSFTETVTDQTSTALNTREDSTPIDTTEYQTASKTMVTSEYPTTSAPAYTTKRFAQTTTMNNTEISIPITTLTNFETSESLEKTSTTLLVTTTSAEYSADVVVSPIIAIYGEITTTETCVVSPHGDWVHVTVSVENRDTSYVIGKFHSNRTFGEPASLDRFNASISSTNTEIVVYLSLDLQAPTTDMCLWDGIFTFSCSITMNDTIPTRVYNGSQIFITAPISDVTIDSNVHYNEGDKMTFNCSSKGDPNHSIVYTELVNGSTVLQTIPGPDFSSGYNYTSDNNCLADIQWSGDSPNPLTTDQNDVIVRCTVKNTLLNEIRTSEKRLNVSVVAFSELHSVS</sequence>
<feature type="compositionally biased region" description="Polar residues" evidence="1">
    <location>
        <begin position="594"/>
        <end position="610"/>
    </location>
</feature>
<dbReference type="PROSITE" id="PS50024">
    <property type="entry name" value="SEA"/>
    <property type="match status" value="1"/>
</dbReference>
<evidence type="ECO:0000313" key="5">
    <source>
        <dbReference type="Proteomes" id="UP000005408"/>
    </source>
</evidence>
<feature type="transmembrane region" description="Helical" evidence="2">
    <location>
        <begin position="336"/>
        <end position="357"/>
    </location>
</feature>
<dbReference type="EnsemblMetazoa" id="G15945.1">
    <property type="protein sequence ID" value="G15945.1:cds"/>
    <property type="gene ID" value="G15945"/>
</dbReference>
<evidence type="ECO:0000259" key="3">
    <source>
        <dbReference type="PROSITE" id="PS50024"/>
    </source>
</evidence>
<feature type="domain" description="SEA" evidence="3">
    <location>
        <begin position="365"/>
        <end position="487"/>
    </location>
</feature>
<reference evidence="4" key="1">
    <citation type="submission" date="2022-08" db="UniProtKB">
        <authorList>
            <consortium name="EnsemblMetazoa"/>
        </authorList>
    </citation>
    <scope>IDENTIFICATION</scope>
    <source>
        <strain evidence="4">05x7-T-G4-1.051#20</strain>
    </source>
</reference>
<dbReference type="InterPro" id="IPR036364">
    <property type="entry name" value="SEA_dom_sf"/>
</dbReference>
<feature type="compositionally biased region" description="Polar residues" evidence="1">
    <location>
        <begin position="207"/>
        <end position="223"/>
    </location>
</feature>
<keyword evidence="2" id="KW-1133">Transmembrane helix</keyword>
<dbReference type="Pfam" id="PF01390">
    <property type="entry name" value="SEA"/>
    <property type="match status" value="1"/>
</dbReference>
<name>A0A8W8IYD8_MAGGI</name>
<protein>
    <recommendedName>
        <fullName evidence="3">SEA domain-containing protein</fullName>
    </recommendedName>
</protein>
<organism evidence="4 5">
    <name type="scientific">Magallana gigas</name>
    <name type="common">Pacific oyster</name>
    <name type="synonym">Crassostrea gigas</name>
    <dbReference type="NCBI Taxonomy" id="29159"/>
    <lineage>
        <taxon>Eukaryota</taxon>
        <taxon>Metazoa</taxon>
        <taxon>Spiralia</taxon>
        <taxon>Lophotrochozoa</taxon>
        <taxon>Mollusca</taxon>
        <taxon>Bivalvia</taxon>
        <taxon>Autobranchia</taxon>
        <taxon>Pteriomorphia</taxon>
        <taxon>Ostreida</taxon>
        <taxon>Ostreoidea</taxon>
        <taxon>Ostreidae</taxon>
        <taxon>Magallana</taxon>
    </lineage>
</organism>
<dbReference type="SUPFAM" id="SSF82671">
    <property type="entry name" value="SEA domain"/>
    <property type="match status" value="1"/>
</dbReference>
<dbReference type="Proteomes" id="UP000005408">
    <property type="component" value="Unassembled WGS sequence"/>
</dbReference>